<keyword evidence="7" id="KW-1185">Reference proteome</keyword>
<keyword evidence="3" id="KW-0268">Exocytosis</keyword>
<keyword evidence="2" id="KW-0813">Transport</keyword>
<dbReference type="Proteomes" id="UP000005408">
    <property type="component" value="Unassembled WGS sequence"/>
</dbReference>
<evidence type="ECO:0000256" key="1">
    <source>
        <dbReference type="ARBA" id="ARBA00007944"/>
    </source>
</evidence>
<dbReference type="GO" id="GO:0006886">
    <property type="term" value="P:intracellular protein transport"/>
    <property type="evidence" value="ECO:0007669"/>
    <property type="project" value="InterPro"/>
</dbReference>
<dbReference type="Gene3D" id="1.20.58.670">
    <property type="entry name" value="Dsl1p vesicle tethering complex, Tip20p subunit, domain D"/>
    <property type="match status" value="1"/>
</dbReference>
<dbReference type="GO" id="GO:0090522">
    <property type="term" value="P:vesicle tethering involved in exocytosis"/>
    <property type="evidence" value="ECO:0007669"/>
    <property type="project" value="InterPro"/>
</dbReference>
<comment type="similarity">
    <text evidence="1">Belongs to the SEC15 family.</text>
</comment>
<dbReference type="Gene3D" id="1.10.357.30">
    <property type="entry name" value="Exocyst complex subunit Sec15 C-terminal domain, N-terminal subdomain"/>
    <property type="match status" value="1"/>
</dbReference>
<evidence type="ECO:0000256" key="4">
    <source>
        <dbReference type="ARBA" id="ARBA00023054"/>
    </source>
</evidence>
<proteinExistence type="inferred from homology"/>
<dbReference type="InterPro" id="IPR046361">
    <property type="entry name" value="EXOC6/Sec15_C"/>
</dbReference>
<evidence type="ECO:0000259" key="5">
    <source>
        <dbReference type="Pfam" id="PF04091"/>
    </source>
</evidence>
<dbReference type="FunFam" id="1.20.58.670:FF:000001">
    <property type="entry name" value="Exocyst complex component"/>
    <property type="match status" value="1"/>
</dbReference>
<dbReference type="PANTHER" id="PTHR12702:SF0">
    <property type="entry name" value="EXOCYST COMPLEX COMPONENT 6"/>
    <property type="match status" value="1"/>
</dbReference>
<evidence type="ECO:0000256" key="2">
    <source>
        <dbReference type="ARBA" id="ARBA00022448"/>
    </source>
</evidence>
<dbReference type="GO" id="GO:0016020">
    <property type="term" value="C:membrane"/>
    <property type="evidence" value="ECO:0007669"/>
    <property type="project" value="TreeGrafter"/>
</dbReference>
<dbReference type="PANTHER" id="PTHR12702">
    <property type="entry name" value="SEC15"/>
    <property type="match status" value="1"/>
</dbReference>
<name>A0A8W8IZA2_MAGGI</name>
<accession>A0A8W8IZA2</accession>
<reference evidence="6" key="1">
    <citation type="submission" date="2022-08" db="UniProtKB">
        <authorList>
            <consortium name="EnsemblMetazoa"/>
        </authorList>
    </citation>
    <scope>IDENTIFICATION</scope>
    <source>
        <strain evidence="6">05x7-T-G4-1.051#20</strain>
    </source>
</reference>
<protein>
    <recommendedName>
        <fullName evidence="5">Exocyst complex subunit EXOC6/Sec15 C-terminal domain-containing protein</fullName>
    </recommendedName>
</protein>
<dbReference type="InterPro" id="IPR007225">
    <property type="entry name" value="EXOC6/Sec15"/>
</dbReference>
<dbReference type="InterPro" id="IPR042045">
    <property type="entry name" value="EXOC6/Sec15_C_dom1"/>
</dbReference>
<dbReference type="Pfam" id="PF04091">
    <property type="entry name" value="Sec15_C"/>
    <property type="match status" value="1"/>
</dbReference>
<dbReference type="EnsemblMetazoa" id="G16192.5">
    <property type="protein sequence ID" value="G16192.5:cds"/>
    <property type="gene ID" value="G16192"/>
</dbReference>
<evidence type="ECO:0000256" key="3">
    <source>
        <dbReference type="ARBA" id="ARBA00022483"/>
    </source>
</evidence>
<dbReference type="GO" id="GO:0000145">
    <property type="term" value="C:exocyst"/>
    <property type="evidence" value="ECO:0007669"/>
    <property type="project" value="TreeGrafter"/>
</dbReference>
<dbReference type="GO" id="GO:0006893">
    <property type="term" value="P:Golgi to plasma membrane transport"/>
    <property type="evidence" value="ECO:0007669"/>
    <property type="project" value="TreeGrafter"/>
</dbReference>
<sequence length="332" mass="37513">ETFPKRFPFSLFVPNIYTQVKAYINACLKFSADLHLSHTEIDDMIRKSTNLLLTRTLGSCLSSLIKRRDLTLLQLIQIAINMNYLEKSCSYLEEYISSITGAQSDSVHMARLHGTSMFKDSRSDAEEHIYSKLNTKISEFIELANYDWSLPESKGHASGYITDLVAFLQSTFMSFTNLPEKVAKTSCMSACKHVATSLMNFLMDNNVRQVSMGALQQFNLDLIQCEQFAATAPVPGIRDGTLLMAFADIRQLLDLFLNWDWSIYLADYGQPTSKYIRVKPSDAISLLEKLNNTDNKKKNLFAALKKGERDKKKLIDTVLKQLRGLVNGTASI</sequence>
<evidence type="ECO:0000313" key="6">
    <source>
        <dbReference type="EnsemblMetazoa" id="G16192.5:cds"/>
    </source>
</evidence>
<dbReference type="AlphaFoldDB" id="A0A8W8IZA2"/>
<keyword evidence="4" id="KW-0175">Coiled coil</keyword>
<evidence type="ECO:0000313" key="7">
    <source>
        <dbReference type="Proteomes" id="UP000005408"/>
    </source>
</evidence>
<dbReference type="InterPro" id="IPR042044">
    <property type="entry name" value="EXOC6PINT-1/Sec15/Tip20_C_dom2"/>
</dbReference>
<organism evidence="6 7">
    <name type="scientific">Magallana gigas</name>
    <name type="common">Pacific oyster</name>
    <name type="synonym">Crassostrea gigas</name>
    <dbReference type="NCBI Taxonomy" id="29159"/>
    <lineage>
        <taxon>Eukaryota</taxon>
        <taxon>Metazoa</taxon>
        <taxon>Spiralia</taxon>
        <taxon>Lophotrochozoa</taxon>
        <taxon>Mollusca</taxon>
        <taxon>Bivalvia</taxon>
        <taxon>Autobranchia</taxon>
        <taxon>Pteriomorphia</taxon>
        <taxon>Ostreida</taxon>
        <taxon>Ostreoidea</taxon>
        <taxon>Ostreidae</taxon>
        <taxon>Magallana</taxon>
    </lineage>
</organism>
<feature type="domain" description="Exocyst complex subunit EXOC6/Sec15 C-terminal" evidence="5">
    <location>
        <begin position="2"/>
        <end position="289"/>
    </location>
</feature>